<dbReference type="Gene3D" id="3.40.1090.10">
    <property type="entry name" value="Cytosolic phospholipase A2 catalytic domain"/>
    <property type="match status" value="1"/>
</dbReference>
<dbReference type="EMBL" id="JAHESC010000014">
    <property type="protein sequence ID" value="MBT1687159.1"/>
    <property type="molecule type" value="Genomic_DNA"/>
</dbReference>
<name>A0AAP2D8E1_9BACT</name>
<proteinExistence type="predicted"/>
<dbReference type="Proteomes" id="UP001319180">
    <property type="component" value="Unassembled WGS sequence"/>
</dbReference>
<organism evidence="1 2">
    <name type="scientific">Dawidia soli</name>
    <dbReference type="NCBI Taxonomy" id="2782352"/>
    <lineage>
        <taxon>Bacteria</taxon>
        <taxon>Pseudomonadati</taxon>
        <taxon>Bacteroidota</taxon>
        <taxon>Cytophagia</taxon>
        <taxon>Cytophagales</taxon>
        <taxon>Chryseotaleaceae</taxon>
        <taxon>Dawidia</taxon>
    </lineage>
</organism>
<dbReference type="AlphaFoldDB" id="A0AAP2D8E1"/>
<keyword evidence="2" id="KW-1185">Reference proteome</keyword>
<dbReference type="PANTHER" id="PTHR32176:SF92">
    <property type="entry name" value="XYLOSE ISOMERASE"/>
    <property type="match status" value="1"/>
</dbReference>
<reference evidence="1 2" key="1">
    <citation type="submission" date="2021-05" db="EMBL/GenBank/DDBJ databases">
        <title>A Polyphasic approach of four new species of the genus Ohtaekwangia: Ohtaekwangia histidinii sp. nov., Ohtaekwangia cretensis sp. nov., Ohtaekwangia indiensis sp. nov., Ohtaekwangia reichenbachii sp. nov. from diverse environment.</title>
        <authorList>
            <person name="Octaviana S."/>
        </authorList>
    </citation>
    <scope>NUCLEOTIDE SEQUENCE [LARGE SCALE GENOMIC DNA]</scope>
    <source>
        <strain evidence="1 2">PWU37</strain>
    </source>
</reference>
<dbReference type="GO" id="GO:0047372">
    <property type="term" value="F:monoacylglycerol lipase activity"/>
    <property type="evidence" value="ECO:0007669"/>
    <property type="project" value="TreeGrafter"/>
</dbReference>
<accession>A0AAP2D8E1</accession>
<dbReference type="SUPFAM" id="SSF52151">
    <property type="entry name" value="FabD/lysophospholipase-like"/>
    <property type="match status" value="1"/>
</dbReference>
<dbReference type="PANTHER" id="PTHR32176">
    <property type="entry name" value="XYLOSE ISOMERASE"/>
    <property type="match status" value="1"/>
</dbReference>
<protein>
    <recommendedName>
        <fullName evidence="3">PNPLA domain-containing protein</fullName>
    </recommendedName>
</protein>
<evidence type="ECO:0000313" key="1">
    <source>
        <dbReference type="EMBL" id="MBT1687159.1"/>
    </source>
</evidence>
<comment type="caution">
    <text evidence="1">The sequence shown here is derived from an EMBL/GenBank/DDBJ whole genome shotgun (WGS) entry which is preliminary data.</text>
</comment>
<evidence type="ECO:0000313" key="2">
    <source>
        <dbReference type="Proteomes" id="UP001319180"/>
    </source>
</evidence>
<evidence type="ECO:0008006" key="3">
    <source>
        <dbReference type="Google" id="ProtNLM"/>
    </source>
</evidence>
<gene>
    <name evidence="1" type="ORF">KK078_11345</name>
</gene>
<dbReference type="InterPro" id="IPR016035">
    <property type="entry name" value="Acyl_Trfase/lysoPLipase"/>
</dbReference>
<dbReference type="RefSeq" id="WP_254090392.1">
    <property type="nucleotide sequence ID" value="NZ_JAHESC010000014.1"/>
</dbReference>
<dbReference type="GO" id="GO:0004620">
    <property type="term" value="F:phospholipase activity"/>
    <property type="evidence" value="ECO:0007669"/>
    <property type="project" value="TreeGrafter"/>
</dbReference>
<sequence length="157" mass="18021">MICIDGGVFQNNPTTTALVEVFKYPREYANGESITLDDIFVLSIGTGRHNKFVSTRHAYSGGQIAWIRPIIDISMWGNSQAVDEHMERLFLLQSGKRHYLRLNVDIPDEEYADMAISSKEAMDYYTERFKIDYLNNPDVQAQLDQWLIDSEIVAPLQ</sequence>